<dbReference type="Proteomes" id="UP000187172">
    <property type="component" value="Unassembled WGS sequence"/>
</dbReference>
<dbReference type="PANTHER" id="PTHR45458:SF1">
    <property type="entry name" value="SHORT CHAIN DEHYDROGENASE"/>
    <property type="match status" value="1"/>
</dbReference>
<dbReference type="GO" id="GO:0016616">
    <property type="term" value="F:oxidoreductase activity, acting on the CH-OH group of donors, NAD or NADP as acceptor"/>
    <property type="evidence" value="ECO:0007669"/>
    <property type="project" value="TreeGrafter"/>
</dbReference>
<reference evidence="1 2" key="1">
    <citation type="submission" date="2016-11" db="EMBL/GenBank/DDBJ databases">
        <title>Paenibacillus species isolates.</title>
        <authorList>
            <person name="Beno S.M."/>
        </authorList>
    </citation>
    <scope>NUCLEOTIDE SEQUENCE [LARGE SCALE GENOMIC DNA]</scope>
    <source>
        <strain evidence="1 2">FSL R5-0378</strain>
    </source>
</reference>
<dbReference type="AlphaFoldDB" id="A0A1R1EJQ8"/>
<protein>
    <recommendedName>
        <fullName evidence="3">Short-chain dehydrogenase</fullName>
    </recommendedName>
</protein>
<evidence type="ECO:0008006" key="3">
    <source>
        <dbReference type="Google" id="ProtNLM"/>
    </source>
</evidence>
<accession>A0A1R1EJQ8</accession>
<dbReference type="STRING" id="297318.BK138_24915"/>
<name>A0A1R1EJQ8_9BACL</name>
<gene>
    <name evidence="1" type="ORF">BK138_24915</name>
</gene>
<dbReference type="InterPro" id="IPR002347">
    <property type="entry name" value="SDR_fam"/>
</dbReference>
<sequence>MDQVVLITEVHRPWECALVQEFAKKGWHVMGCSPVPEEEFQDALDTDKIHIFTMDTRSRESVRQAVRRIQEHTSRVDLLVCGTASSQGREAAGIANMSADLVLEDYQANTLGPIRVIEACLPLMDNGLRRIALLSDVQGSLGLGLSGAGTGYAMSKAALHMAYTMLHGDLSGKGFTFRLFEPGSEHETGASAEAAAAYFTGAREDEERVVMLDWRGQEIPL</sequence>
<dbReference type="EMBL" id="MRTP01000008">
    <property type="protein sequence ID" value="OMF52064.1"/>
    <property type="molecule type" value="Genomic_DNA"/>
</dbReference>
<dbReference type="Pfam" id="PF00106">
    <property type="entry name" value="adh_short"/>
    <property type="match status" value="1"/>
</dbReference>
<proteinExistence type="predicted"/>
<evidence type="ECO:0000313" key="1">
    <source>
        <dbReference type="EMBL" id="OMF52064.1"/>
    </source>
</evidence>
<dbReference type="Gene3D" id="3.40.50.720">
    <property type="entry name" value="NAD(P)-binding Rossmann-like Domain"/>
    <property type="match status" value="1"/>
</dbReference>
<dbReference type="InterPro" id="IPR036291">
    <property type="entry name" value="NAD(P)-bd_dom_sf"/>
</dbReference>
<dbReference type="SUPFAM" id="SSF51735">
    <property type="entry name" value="NAD(P)-binding Rossmann-fold domains"/>
    <property type="match status" value="1"/>
</dbReference>
<comment type="caution">
    <text evidence="1">The sequence shown here is derived from an EMBL/GenBank/DDBJ whole genome shotgun (WGS) entry which is preliminary data.</text>
</comment>
<dbReference type="RefSeq" id="WP_076173490.1">
    <property type="nucleotide sequence ID" value="NZ_MRTP01000008.1"/>
</dbReference>
<dbReference type="InterPro" id="IPR052184">
    <property type="entry name" value="SDR_enzymes"/>
</dbReference>
<keyword evidence="2" id="KW-1185">Reference proteome</keyword>
<organism evidence="1 2">
    <name type="scientific">Paenibacillus rhizosphaerae</name>
    <dbReference type="NCBI Taxonomy" id="297318"/>
    <lineage>
        <taxon>Bacteria</taxon>
        <taxon>Bacillati</taxon>
        <taxon>Bacillota</taxon>
        <taxon>Bacilli</taxon>
        <taxon>Bacillales</taxon>
        <taxon>Paenibacillaceae</taxon>
        <taxon>Paenibacillus</taxon>
    </lineage>
</organism>
<evidence type="ECO:0000313" key="2">
    <source>
        <dbReference type="Proteomes" id="UP000187172"/>
    </source>
</evidence>
<dbReference type="PANTHER" id="PTHR45458">
    <property type="entry name" value="SHORT-CHAIN DEHYDROGENASE/REDUCTASE SDR"/>
    <property type="match status" value="1"/>
</dbReference>